<accession>A0ABR1E332</accession>
<keyword evidence="3" id="KW-1185">Reference proteome</keyword>
<evidence type="ECO:0000313" key="2">
    <source>
        <dbReference type="EMBL" id="KAK6756660.1"/>
    </source>
</evidence>
<dbReference type="Proteomes" id="UP001303046">
    <property type="component" value="Unassembled WGS sequence"/>
</dbReference>
<name>A0ABR1E332_NECAM</name>
<keyword evidence="1" id="KW-0812">Transmembrane</keyword>
<dbReference type="EMBL" id="JAVFWL010000005">
    <property type="protein sequence ID" value="KAK6756660.1"/>
    <property type="molecule type" value="Genomic_DNA"/>
</dbReference>
<comment type="caution">
    <text evidence="2">The sequence shown here is derived from an EMBL/GenBank/DDBJ whole genome shotgun (WGS) entry which is preliminary data.</text>
</comment>
<keyword evidence="1" id="KW-1133">Transmembrane helix</keyword>
<evidence type="ECO:0000313" key="3">
    <source>
        <dbReference type="Proteomes" id="UP001303046"/>
    </source>
</evidence>
<keyword evidence="1" id="KW-0472">Membrane</keyword>
<evidence type="ECO:0000256" key="1">
    <source>
        <dbReference type="SAM" id="Phobius"/>
    </source>
</evidence>
<proteinExistence type="predicted"/>
<organism evidence="2 3">
    <name type="scientific">Necator americanus</name>
    <name type="common">Human hookworm</name>
    <dbReference type="NCBI Taxonomy" id="51031"/>
    <lineage>
        <taxon>Eukaryota</taxon>
        <taxon>Metazoa</taxon>
        <taxon>Ecdysozoa</taxon>
        <taxon>Nematoda</taxon>
        <taxon>Chromadorea</taxon>
        <taxon>Rhabditida</taxon>
        <taxon>Rhabditina</taxon>
        <taxon>Rhabditomorpha</taxon>
        <taxon>Strongyloidea</taxon>
        <taxon>Ancylostomatidae</taxon>
        <taxon>Bunostominae</taxon>
        <taxon>Necator</taxon>
    </lineage>
</organism>
<protein>
    <recommendedName>
        <fullName evidence="4">Transmembrane protein</fullName>
    </recommendedName>
</protein>
<evidence type="ECO:0008006" key="4">
    <source>
        <dbReference type="Google" id="ProtNLM"/>
    </source>
</evidence>
<reference evidence="2 3" key="1">
    <citation type="submission" date="2023-08" db="EMBL/GenBank/DDBJ databases">
        <title>A Necator americanus chromosomal reference genome.</title>
        <authorList>
            <person name="Ilik V."/>
            <person name="Petrzelkova K.J."/>
            <person name="Pardy F."/>
            <person name="Fuh T."/>
            <person name="Niatou-Singa F.S."/>
            <person name="Gouil Q."/>
            <person name="Baker L."/>
            <person name="Ritchie M.E."/>
            <person name="Jex A.R."/>
            <person name="Gazzola D."/>
            <person name="Li H."/>
            <person name="Toshio Fujiwara R."/>
            <person name="Zhan B."/>
            <person name="Aroian R.V."/>
            <person name="Pafco B."/>
            <person name="Schwarz E.M."/>
        </authorList>
    </citation>
    <scope>NUCLEOTIDE SEQUENCE [LARGE SCALE GENOMIC DNA]</scope>
    <source>
        <strain evidence="2 3">Aroian</strain>
        <tissue evidence="2">Whole animal</tissue>
    </source>
</reference>
<feature type="transmembrane region" description="Helical" evidence="1">
    <location>
        <begin position="52"/>
        <end position="73"/>
    </location>
</feature>
<sequence>MEMRRICSTDDEYRSERRFNPSCKKRDPYKLHFYVVPINHSKNSQRLSRNSLTIFLILQFFFTIGIDVAGLTWCSCFISTSRFPH</sequence>
<gene>
    <name evidence="2" type="primary">Necator_chrV.g19636</name>
    <name evidence="2" type="ORF">RB195_014844</name>
</gene>